<comment type="caution">
    <text evidence="10">The sequence shown here is derived from an EMBL/GenBank/DDBJ whole genome shotgun (WGS) entry which is preliminary data.</text>
</comment>
<name>A0ABN2NAN1_9PSEU</name>
<protein>
    <submittedName>
        <fullName evidence="10">Iron ABC transporter permease</fullName>
    </submittedName>
</protein>
<feature type="transmembrane region" description="Helical" evidence="8">
    <location>
        <begin position="489"/>
        <end position="512"/>
    </location>
</feature>
<sequence>MTAVDTAPPAPVAIRERRRPRSATLGLVVLVALLGYLVLVPLIQLLVAVAEGGAAAAGNAVAGRGLGSAIVTTVVLTLGSLAIAMVLGVGMAALSVRLPRGWRWTAVLPILPVVAPAVASVTGWAFLFSPRSGYANALLRMVPFVGGDSGPVDVYTAPWIVVITGITLSSFVYVFVRTGMLNLDRGLLEAAQVAGLSPGRAFLRIQLPLLRPVLVYAAGISLLLGLGQFTVPLLLGTASGVEVLATRIYRFTADTPADYAAAALVGSPLLVLGIALVLLQRLALGDQTRFVAHSGKGAWRTSRPVRWAPVPLLVFALVAVVLPLAALVVVALSPFYSARIQPSMFTLANFTRLFRTPFVLDAVMTSLMASIAGALLALVLGYLAATVIHERRWPRTARMLDVLVNLPLGVPAVVYGAGFLYAYSRPPVVLYGTDAVIVVVYLTLMLPYATRSLLGARIALGDDYLAASRVAGAGPLRTHLQIVVPLMRAAIGGAVALMFVLLTHEFTASLLVRSGTTQVMGTKLFDLWSNGSYPQVAAMALVMTGITAAGVVVAMAASGGSNPLERL</sequence>
<organism evidence="10 11">
    <name type="scientific">Pseudonocardia ailaonensis</name>
    <dbReference type="NCBI Taxonomy" id="367279"/>
    <lineage>
        <taxon>Bacteria</taxon>
        <taxon>Bacillati</taxon>
        <taxon>Actinomycetota</taxon>
        <taxon>Actinomycetes</taxon>
        <taxon>Pseudonocardiales</taxon>
        <taxon>Pseudonocardiaceae</taxon>
        <taxon>Pseudonocardia</taxon>
    </lineage>
</organism>
<feature type="transmembrane region" description="Helical" evidence="8">
    <location>
        <begin position="69"/>
        <end position="94"/>
    </location>
</feature>
<evidence type="ECO:0000256" key="8">
    <source>
        <dbReference type="RuleBase" id="RU363032"/>
    </source>
</evidence>
<feature type="transmembrane region" description="Helical" evidence="8">
    <location>
        <begin position="400"/>
        <end position="423"/>
    </location>
</feature>
<reference evidence="10 11" key="1">
    <citation type="journal article" date="2019" name="Int. J. Syst. Evol. Microbiol.">
        <title>The Global Catalogue of Microorganisms (GCM) 10K type strain sequencing project: providing services to taxonomists for standard genome sequencing and annotation.</title>
        <authorList>
            <consortium name="The Broad Institute Genomics Platform"/>
            <consortium name="The Broad Institute Genome Sequencing Center for Infectious Disease"/>
            <person name="Wu L."/>
            <person name="Ma J."/>
        </authorList>
    </citation>
    <scope>NUCLEOTIDE SEQUENCE [LARGE SCALE GENOMIC DNA]</scope>
    <source>
        <strain evidence="10 11">JCM 16009</strain>
    </source>
</reference>
<feature type="domain" description="ABC transmembrane type-1" evidence="9">
    <location>
        <begin position="70"/>
        <end position="280"/>
    </location>
</feature>
<evidence type="ECO:0000259" key="9">
    <source>
        <dbReference type="PROSITE" id="PS50928"/>
    </source>
</evidence>
<dbReference type="InterPro" id="IPR035906">
    <property type="entry name" value="MetI-like_sf"/>
</dbReference>
<feature type="transmembrane region" description="Helical" evidence="8">
    <location>
        <begin position="25"/>
        <end position="49"/>
    </location>
</feature>
<feature type="transmembrane region" description="Helical" evidence="8">
    <location>
        <begin position="358"/>
        <end position="388"/>
    </location>
</feature>
<dbReference type="InterPro" id="IPR000515">
    <property type="entry name" value="MetI-like"/>
</dbReference>
<evidence type="ECO:0000256" key="4">
    <source>
        <dbReference type="ARBA" id="ARBA00022519"/>
    </source>
</evidence>
<keyword evidence="2 8" id="KW-0813">Transport</keyword>
<keyword evidence="5 8" id="KW-0812">Transmembrane</keyword>
<dbReference type="PANTHER" id="PTHR43357:SF4">
    <property type="entry name" value="INNER MEMBRANE ABC TRANSPORTER PERMEASE PROTEIN YDCV"/>
    <property type="match status" value="1"/>
</dbReference>
<dbReference type="PANTHER" id="PTHR43357">
    <property type="entry name" value="INNER MEMBRANE ABC TRANSPORTER PERMEASE PROTEIN YDCV"/>
    <property type="match status" value="1"/>
</dbReference>
<keyword evidence="4" id="KW-0997">Cell inner membrane</keyword>
<dbReference type="SUPFAM" id="SSF161098">
    <property type="entry name" value="MetI-like"/>
    <property type="match status" value="2"/>
</dbReference>
<feature type="transmembrane region" description="Helical" evidence="8">
    <location>
        <begin position="532"/>
        <end position="557"/>
    </location>
</feature>
<proteinExistence type="inferred from homology"/>
<feature type="transmembrane region" description="Helical" evidence="8">
    <location>
        <begin position="106"/>
        <end position="127"/>
    </location>
</feature>
<feature type="transmembrane region" description="Helical" evidence="8">
    <location>
        <begin position="259"/>
        <end position="279"/>
    </location>
</feature>
<keyword evidence="11" id="KW-1185">Reference proteome</keyword>
<comment type="subcellular location">
    <subcellularLocation>
        <location evidence="1">Cell inner membrane</location>
        <topology evidence="1">Multi-pass membrane protein</topology>
    </subcellularLocation>
    <subcellularLocation>
        <location evidence="8">Cell membrane</location>
        <topology evidence="8">Multi-pass membrane protein</topology>
    </subcellularLocation>
</comment>
<feature type="transmembrane region" description="Helical" evidence="8">
    <location>
        <begin position="213"/>
        <end position="239"/>
    </location>
</feature>
<accession>A0ABN2NAN1</accession>
<keyword evidence="6 8" id="KW-1133">Transmembrane helix</keyword>
<dbReference type="EMBL" id="BAAAQK010000017">
    <property type="protein sequence ID" value="GAA1859064.1"/>
    <property type="molecule type" value="Genomic_DNA"/>
</dbReference>
<evidence type="ECO:0000256" key="3">
    <source>
        <dbReference type="ARBA" id="ARBA00022475"/>
    </source>
</evidence>
<evidence type="ECO:0000256" key="2">
    <source>
        <dbReference type="ARBA" id="ARBA00022448"/>
    </source>
</evidence>
<evidence type="ECO:0000313" key="10">
    <source>
        <dbReference type="EMBL" id="GAA1859064.1"/>
    </source>
</evidence>
<evidence type="ECO:0000256" key="7">
    <source>
        <dbReference type="ARBA" id="ARBA00023136"/>
    </source>
</evidence>
<dbReference type="PROSITE" id="PS50928">
    <property type="entry name" value="ABC_TM1"/>
    <property type="match status" value="2"/>
</dbReference>
<gene>
    <name evidence="10" type="ORF">GCM10009836_44110</name>
</gene>
<keyword evidence="3" id="KW-1003">Cell membrane</keyword>
<comment type="similarity">
    <text evidence="8">Belongs to the binding-protein-dependent transport system permease family.</text>
</comment>
<dbReference type="CDD" id="cd06261">
    <property type="entry name" value="TM_PBP2"/>
    <property type="match status" value="2"/>
</dbReference>
<dbReference type="RefSeq" id="WP_344420161.1">
    <property type="nucleotide sequence ID" value="NZ_BAAAQK010000017.1"/>
</dbReference>
<evidence type="ECO:0000256" key="1">
    <source>
        <dbReference type="ARBA" id="ARBA00004429"/>
    </source>
</evidence>
<evidence type="ECO:0000256" key="5">
    <source>
        <dbReference type="ARBA" id="ARBA00022692"/>
    </source>
</evidence>
<dbReference type="Proteomes" id="UP001500449">
    <property type="component" value="Unassembled WGS sequence"/>
</dbReference>
<keyword evidence="7 8" id="KW-0472">Membrane</keyword>
<dbReference type="Pfam" id="PF00528">
    <property type="entry name" value="BPD_transp_1"/>
    <property type="match status" value="2"/>
</dbReference>
<feature type="transmembrane region" description="Helical" evidence="8">
    <location>
        <begin position="429"/>
        <end position="449"/>
    </location>
</feature>
<evidence type="ECO:0000256" key="6">
    <source>
        <dbReference type="ARBA" id="ARBA00022989"/>
    </source>
</evidence>
<feature type="domain" description="ABC transmembrane type-1" evidence="9">
    <location>
        <begin position="363"/>
        <end position="554"/>
    </location>
</feature>
<dbReference type="Gene3D" id="1.10.3720.10">
    <property type="entry name" value="MetI-like"/>
    <property type="match status" value="2"/>
</dbReference>
<feature type="transmembrane region" description="Helical" evidence="8">
    <location>
        <begin position="157"/>
        <end position="176"/>
    </location>
</feature>
<evidence type="ECO:0000313" key="11">
    <source>
        <dbReference type="Proteomes" id="UP001500449"/>
    </source>
</evidence>
<feature type="transmembrane region" description="Helical" evidence="8">
    <location>
        <begin position="310"/>
        <end position="338"/>
    </location>
</feature>